<proteinExistence type="predicted"/>
<name>A0ABW3VQ71_9PSEU</name>
<sequence length="74" mass="7894">MTSAERPEADAAEQQREVVEQAADPETGADPRGADPRGAGIVVPPDVDRLSEADQADVLDQLREEADPDDEPRG</sequence>
<protein>
    <submittedName>
        <fullName evidence="2">Uncharacterized protein</fullName>
    </submittedName>
</protein>
<comment type="caution">
    <text evidence="2">The sequence shown here is derived from an EMBL/GenBank/DDBJ whole genome shotgun (WGS) entry which is preliminary data.</text>
</comment>
<dbReference type="EMBL" id="JBHTMB010000280">
    <property type="protein sequence ID" value="MFD1237271.1"/>
    <property type="molecule type" value="Genomic_DNA"/>
</dbReference>
<keyword evidence="3" id="KW-1185">Reference proteome</keyword>
<dbReference type="Proteomes" id="UP001597182">
    <property type="component" value="Unassembled WGS sequence"/>
</dbReference>
<feature type="compositionally biased region" description="Basic and acidic residues" evidence="1">
    <location>
        <begin position="1"/>
        <end position="19"/>
    </location>
</feature>
<reference evidence="3" key="1">
    <citation type="journal article" date="2019" name="Int. J. Syst. Evol. Microbiol.">
        <title>The Global Catalogue of Microorganisms (GCM) 10K type strain sequencing project: providing services to taxonomists for standard genome sequencing and annotation.</title>
        <authorList>
            <consortium name="The Broad Institute Genomics Platform"/>
            <consortium name="The Broad Institute Genome Sequencing Center for Infectious Disease"/>
            <person name="Wu L."/>
            <person name="Ma J."/>
        </authorList>
    </citation>
    <scope>NUCLEOTIDE SEQUENCE [LARGE SCALE GENOMIC DNA]</scope>
    <source>
        <strain evidence="3">CCUG 49018</strain>
    </source>
</reference>
<dbReference type="RefSeq" id="WP_013674763.1">
    <property type="nucleotide sequence ID" value="NZ_BAABKS010000079.1"/>
</dbReference>
<evidence type="ECO:0000313" key="3">
    <source>
        <dbReference type="Proteomes" id="UP001597182"/>
    </source>
</evidence>
<evidence type="ECO:0000256" key="1">
    <source>
        <dbReference type="SAM" id="MobiDB-lite"/>
    </source>
</evidence>
<accession>A0ABW3VQ71</accession>
<gene>
    <name evidence="2" type="ORF">ACFQ34_28640</name>
</gene>
<organism evidence="2 3">
    <name type="scientific">Pseudonocardia benzenivorans</name>
    <dbReference type="NCBI Taxonomy" id="228005"/>
    <lineage>
        <taxon>Bacteria</taxon>
        <taxon>Bacillati</taxon>
        <taxon>Actinomycetota</taxon>
        <taxon>Actinomycetes</taxon>
        <taxon>Pseudonocardiales</taxon>
        <taxon>Pseudonocardiaceae</taxon>
        <taxon>Pseudonocardia</taxon>
    </lineage>
</organism>
<evidence type="ECO:0000313" key="2">
    <source>
        <dbReference type="EMBL" id="MFD1237271.1"/>
    </source>
</evidence>
<feature type="region of interest" description="Disordered" evidence="1">
    <location>
        <begin position="1"/>
        <end position="54"/>
    </location>
</feature>